<gene>
    <name evidence="3" type="ORF">CBR_g50557</name>
</gene>
<feature type="region of interest" description="Disordered" evidence="2">
    <location>
        <begin position="351"/>
        <end position="397"/>
    </location>
</feature>
<name>A0A388M6U9_CHABU</name>
<feature type="coiled-coil region" evidence="1">
    <location>
        <begin position="319"/>
        <end position="346"/>
    </location>
</feature>
<feature type="compositionally biased region" description="Basic and acidic residues" evidence="2">
    <location>
        <begin position="470"/>
        <end position="480"/>
    </location>
</feature>
<dbReference type="Gramene" id="GBG90308">
    <property type="protein sequence ID" value="GBG90308"/>
    <property type="gene ID" value="CBR_g50557"/>
</dbReference>
<evidence type="ECO:0000256" key="1">
    <source>
        <dbReference type="SAM" id="Coils"/>
    </source>
</evidence>
<reference evidence="3 4" key="1">
    <citation type="journal article" date="2018" name="Cell">
        <title>The Chara Genome: Secondary Complexity and Implications for Plant Terrestrialization.</title>
        <authorList>
            <person name="Nishiyama T."/>
            <person name="Sakayama H."/>
            <person name="Vries J.D."/>
            <person name="Buschmann H."/>
            <person name="Saint-Marcoux D."/>
            <person name="Ullrich K.K."/>
            <person name="Haas F.B."/>
            <person name="Vanderstraeten L."/>
            <person name="Becker D."/>
            <person name="Lang D."/>
            <person name="Vosolsobe S."/>
            <person name="Rombauts S."/>
            <person name="Wilhelmsson P.K.I."/>
            <person name="Janitza P."/>
            <person name="Kern R."/>
            <person name="Heyl A."/>
            <person name="Rumpler F."/>
            <person name="Villalobos L.I.A.C."/>
            <person name="Clay J.M."/>
            <person name="Skokan R."/>
            <person name="Toyoda A."/>
            <person name="Suzuki Y."/>
            <person name="Kagoshima H."/>
            <person name="Schijlen E."/>
            <person name="Tajeshwar N."/>
            <person name="Catarino B."/>
            <person name="Hetherington A.J."/>
            <person name="Saltykova A."/>
            <person name="Bonnot C."/>
            <person name="Breuninger H."/>
            <person name="Symeonidi A."/>
            <person name="Radhakrishnan G.V."/>
            <person name="Van Nieuwerburgh F."/>
            <person name="Deforce D."/>
            <person name="Chang C."/>
            <person name="Karol K.G."/>
            <person name="Hedrich R."/>
            <person name="Ulvskov P."/>
            <person name="Glockner G."/>
            <person name="Delwiche C.F."/>
            <person name="Petrasek J."/>
            <person name="Van de Peer Y."/>
            <person name="Friml J."/>
            <person name="Beilby M."/>
            <person name="Dolan L."/>
            <person name="Kohara Y."/>
            <person name="Sugano S."/>
            <person name="Fujiyama A."/>
            <person name="Delaux P.-M."/>
            <person name="Quint M."/>
            <person name="TheiBen G."/>
            <person name="Hagemann M."/>
            <person name="Harholt J."/>
            <person name="Dunand C."/>
            <person name="Zachgo S."/>
            <person name="Langdale J."/>
            <person name="Maumus F."/>
            <person name="Straeten D.V.D."/>
            <person name="Gould S.B."/>
            <person name="Rensing S.A."/>
        </authorList>
    </citation>
    <scope>NUCLEOTIDE SEQUENCE [LARGE SCALE GENOMIC DNA]</scope>
    <source>
        <strain evidence="3 4">S276</strain>
    </source>
</reference>
<evidence type="ECO:0000256" key="2">
    <source>
        <dbReference type="SAM" id="MobiDB-lite"/>
    </source>
</evidence>
<keyword evidence="1" id="KW-0175">Coiled coil</keyword>
<keyword evidence="4" id="KW-1185">Reference proteome</keyword>
<dbReference type="AlphaFoldDB" id="A0A388M6U9"/>
<dbReference type="EMBL" id="BFEA01000802">
    <property type="protein sequence ID" value="GBG90308.1"/>
    <property type="molecule type" value="Genomic_DNA"/>
</dbReference>
<feature type="compositionally biased region" description="Gly residues" evidence="2">
    <location>
        <begin position="8"/>
        <end position="20"/>
    </location>
</feature>
<accession>A0A388M6U9</accession>
<dbReference type="Proteomes" id="UP000265515">
    <property type="component" value="Unassembled WGS sequence"/>
</dbReference>
<feature type="coiled-coil region" evidence="1">
    <location>
        <begin position="184"/>
        <end position="277"/>
    </location>
</feature>
<sequence>MAARIQGSLGGGGRSDGGGLLPAPSSSNAIVPYVAPQNKGYGNSNYNGGQDNGGQRYSRPWNGGYRDRERDRDEKIDRLYAMMSEQIEEQEKRKREAAKLELLQEEKKRLQAEEDKRIQAAKDWEQQEARLGHIVRSSVKAVCESALGWKVDIPEDEDEEVVKLRKELEALRAQTVGGVNESRVDFLRREKEALLKKKDLESEEERLRQEIAELKSRQEKGKESHDVGKEDGLLAMQLQIQELSTIRSALEEKNAKLSSLKTKNNHLRKEFPELREEVVLIRGKRDVAVVTESSPPEEPAKGKQKADPKFTTMYTPKDLEALQKAYKQALAAKEMALREAEMAKERMARMGASRIRLTSRKASARKTTPTNLRTSFQAVEVGSDEEEEEHEGGLVAGKAKTRPIVDVAHDLEETRMIKFRDVRMKEIRQAKKADMEIACVEEGISYIKLDQARTDVAEIRARRDFDVWLKDRDRKGGSEPDKDEDDSEQSYATSTEDVHEG</sequence>
<proteinExistence type="predicted"/>
<feature type="region of interest" description="Disordered" evidence="2">
    <location>
        <begin position="289"/>
        <end position="311"/>
    </location>
</feature>
<feature type="region of interest" description="Disordered" evidence="2">
    <location>
        <begin position="1"/>
        <end position="73"/>
    </location>
</feature>
<comment type="caution">
    <text evidence="3">The sequence shown here is derived from an EMBL/GenBank/DDBJ whole genome shotgun (WGS) entry which is preliminary data.</text>
</comment>
<protein>
    <submittedName>
        <fullName evidence="3">Uncharacterized protein</fullName>
    </submittedName>
</protein>
<feature type="region of interest" description="Disordered" evidence="2">
    <location>
        <begin position="470"/>
        <end position="501"/>
    </location>
</feature>
<evidence type="ECO:0000313" key="4">
    <source>
        <dbReference type="Proteomes" id="UP000265515"/>
    </source>
</evidence>
<feature type="compositionally biased region" description="Basic and acidic residues" evidence="2">
    <location>
        <begin position="298"/>
        <end position="308"/>
    </location>
</feature>
<organism evidence="3 4">
    <name type="scientific">Chara braunii</name>
    <name type="common">Braun's stonewort</name>
    <dbReference type="NCBI Taxonomy" id="69332"/>
    <lineage>
        <taxon>Eukaryota</taxon>
        <taxon>Viridiplantae</taxon>
        <taxon>Streptophyta</taxon>
        <taxon>Charophyceae</taxon>
        <taxon>Charales</taxon>
        <taxon>Characeae</taxon>
        <taxon>Chara</taxon>
    </lineage>
</organism>
<evidence type="ECO:0000313" key="3">
    <source>
        <dbReference type="EMBL" id="GBG90308.1"/>
    </source>
</evidence>
<feature type="compositionally biased region" description="Low complexity" evidence="2">
    <location>
        <begin position="37"/>
        <end position="57"/>
    </location>
</feature>
<feature type="compositionally biased region" description="Polar residues" evidence="2">
    <location>
        <begin position="365"/>
        <end position="377"/>
    </location>
</feature>
<feature type="coiled-coil region" evidence="1">
    <location>
        <begin position="80"/>
        <end position="123"/>
    </location>
</feature>